<dbReference type="EMBL" id="PVZC01000009">
    <property type="protein sequence ID" value="PRX95564.1"/>
    <property type="molecule type" value="Genomic_DNA"/>
</dbReference>
<evidence type="ECO:0000313" key="2">
    <source>
        <dbReference type="Proteomes" id="UP000237846"/>
    </source>
</evidence>
<name>A0A2T0PVK5_9ACTN</name>
<dbReference type="AlphaFoldDB" id="A0A2T0PVK5"/>
<gene>
    <name evidence="1" type="ORF">CLV72_109173</name>
</gene>
<dbReference type="Proteomes" id="UP000237846">
    <property type="component" value="Unassembled WGS sequence"/>
</dbReference>
<sequence length="419" mass="45088">MTWRYHALRLPDRTWISRGLPLRDVRLSPAVSGPYRLTATLDPDRADLLDADGEPLIQEHSTLILAEADGVVRGGGIVTAAPATGPTMEITATGFTGHAAGQPLMSTHTWGGSVAGTTGNGVDPLTVVRALWDHLQAQPNGDLGVTYEATTTPFRLGSWFNARRLPTEAEPNPPANEVEPEIPINKVWTNSDTKPAAASGKIVYWRYELAHWDNVDIGGTVDELARTVPFDYREHYAWDGSGPDGKGGVALRLDFGYPRLGAYRPALRFVEGENVTEVVTVDRDGADYANVVVARGAGEGSKQLVQTASVPDGRLRRAVTIERSDITSASALRAAATQELMRRSTLTDITGFTVDASHPHAPIGSFAPGDDVLVRTRTGWRRATAIRVRITGFDYEPGSARITVTCSRSDGFDYSGGGT</sequence>
<evidence type="ECO:0000313" key="1">
    <source>
        <dbReference type="EMBL" id="PRX95564.1"/>
    </source>
</evidence>
<organism evidence="1 2">
    <name type="scientific">Allonocardiopsis opalescens</name>
    <dbReference type="NCBI Taxonomy" id="1144618"/>
    <lineage>
        <taxon>Bacteria</taxon>
        <taxon>Bacillati</taxon>
        <taxon>Actinomycetota</taxon>
        <taxon>Actinomycetes</taxon>
        <taxon>Streptosporangiales</taxon>
        <taxon>Allonocardiopsis</taxon>
    </lineage>
</organism>
<accession>A0A2T0PVK5</accession>
<reference evidence="1 2" key="1">
    <citation type="submission" date="2018-03" db="EMBL/GenBank/DDBJ databases">
        <title>Genomic Encyclopedia of Archaeal and Bacterial Type Strains, Phase II (KMG-II): from individual species to whole genera.</title>
        <authorList>
            <person name="Goeker M."/>
        </authorList>
    </citation>
    <scope>NUCLEOTIDE SEQUENCE [LARGE SCALE GENOMIC DNA]</scope>
    <source>
        <strain evidence="1 2">DSM 45601</strain>
    </source>
</reference>
<dbReference type="RefSeq" id="WP_106251740.1">
    <property type="nucleotide sequence ID" value="NZ_PVZC01000009.1"/>
</dbReference>
<proteinExistence type="predicted"/>
<comment type="caution">
    <text evidence="1">The sequence shown here is derived from an EMBL/GenBank/DDBJ whole genome shotgun (WGS) entry which is preliminary data.</text>
</comment>
<evidence type="ECO:0008006" key="3">
    <source>
        <dbReference type="Google" id="ProtNLM"/>
    </source>
</evidence>
<dbReference type="OrthoDB" id="3515845at2"/>
<protein>
    <recommendedName>
        <fullName evidence="3">Minor tail protein</fullName>
    </recommendedName>
</protein>
<keyword evidence="2" id="KW-1185">Reference proteome</keyword>